<dbReference type="Proteomes" id="UP000470213">
    <property type="component" value="Unassembled WGS sequence"/>
</dbReference>
<dbReference type="NCBIfam" id="TIGR02647">
    <property type="entry name" value="DNA"/>
    <property type="match status" value="1"/>
</dbReference>
<evidence type="ECO:0000313" key="2">
    <source>
        <dbReference type="Proteomes" id="UP000470213"/>
    </source>
</evidence>
<dbReference type="AlphaFoldDB" id="A0A7X5RL65"/>
<accession>A0A7X5RL65</accession>
<dbReference type="Pfam" id="PF18918">
    <property type="entry name" value="DUF5669"/>
    <property type="match status" value="1"/>
</dbReference>
<dbReference type="EMBL" id="JAAAWN010000013">
    <property type="protein sequence ID" value="NDV91743.1"/>
    <property type="molecule type" value="Genomic_DNA"/>
</dbReference>
<dbReference type="RefSeq" id="WP_163085754.1">
    <property type="nucleotide sequence ID" value="NZ_JAAAWN010000013.1"/>
</dbReference>
<sequence>MSIFDQDMVDELNLILKFPTDSLLQGLKIHHDATQSIVNAASRLYAKGMITQSDGGYLTDLGIDVADHARHIQSALCSRKGNH</sequence>
<keyword evidence="2" id="KW-1185">Reference proteome</keyword>
<protein>
    <submittedName>
        <fullName evidence="1">TIGR02647 family protein</fullName>
    </submittedName>
</protein>
<dbReference type="InterPro" id="IPR013468">
    <property type="entry name" value="CHP02647"/>
</dbReference>
<reference evidence="1 2" key="1">
    <citation type="submission" date="2020-01" db="EMBL/GenBank/DDBJ databases">
        <authorList>
            <person name="Chen J."/>
            <person name="Zhu S."/>
            <person name="Yang J."/>
        </authorList>
    </citation>
    <scope>NUCLEOTIDE SEQUENCE [LARGE SCALE GENOMIC DNA]</scope>
    <source>
        <strain evidence="1 2">345S023</strain>
    </source>
</reference>
<name>A0A7X5RL65_9ALTE</name>
<proteinExistence type="predicted"/>
<gene>
    <name evidence="1" type="ORF">GTH32_11160</name>
</gene>
<evidence type="ECO:0000313" key="1">
    <source>
        <dbReference type="EMBL" id="NDV91743.1"/>
    </source>
</evidence>
<comment type="caution">
    <text evidence="1">The sequence shown here is derived from an EMBL/GenBank/DDBJ whole genome shotgun (WGS) entry which is preliminary data.</text>
</comment>
<organism evidence="1 2">
    <name type="scientific">Alteromonas profundi</name>
    <dbReference type="NCBI Taxonomy" id="2696062"/>
    <lineage>
        <taxon>Bacteria</taxon>
        <taxon>Pseudomonadati</taxon>
        <taxon>Pseudomonadota</taxon>
        <taxon>Gammaproteobacteria</taxon>
        <taxon>Alteromonadales</taxon>
        <taxon>Alteromonadaceae</taxon>
        <taxon>Alteromonas/Salinimonas group</taxon>
        <taxon>Alteromonas</taxon>
    </lineage>
</organism>